<dbReference type="AlphaFoldDB" id="A0A0G1ERE3"/>
<proteinExistence type="predicted"/>
<dbReference type="Proteomes" id="UP000034543">
    <property type="component" value="Unassembled WGS sequence"/>
</dbReference>
<dbReference type="STRING" id="1618436.UV59_C0006G0077"/>
<sequence length="33" mass="3661">MTTLTGGQFGAVLMILIAILLMIVFVYFVAREK</sequence>
<accession>A0A0G1ERE3</accession>
<keyword evidence="1" id="KW-1133">Transmembrane helix</keyword>
<reference evidence="2 3" key="1">
    <citation type="journal article" date="2015" name="Nature">
        <title>rRNA introns, odd ribosomes, and small enigmatic genomes across a large radiation of phyla.</title>
        <authorList>
            <person name="Brown C.T."/>
            <person name="Hug L.A."/>
            <person name="Thomas B.C."/>
            <person name="Sharon I."/>
            <person name="Castelle C.J."/>
            <person name="Singh A."/>
            <person name="Wilkins M.J."/>
            <person name="Williams K.H."/>
            <person name="Banfield J.F."/>
        </authorList>
    </citation>
    <scope>NUCLEOTIDE SEQUENCE [LARGE SCALE GENOMIC DNA]</scope>
</reference>
<evidence type="ECO:0000256" key="1">
    <source>
        <dbReference type="SAM" id="Phobius"/>
    </source>
</evidence>
<keyword evidence="1" id="KW-0472">Membrane</keyword>
<dbReference type="EMBL" id="LCFB01000006">
    <property type="protein sequence ID" value="KKS85621.1"/>
    <property type="molecule type" value="Genomic_DNA"/>
</dbReference>
<evidence type="ECO:0000313" key="2">
    <source>
        <dbReference type="EMBL" id="KKS85621.1"/>
    </source>
</evidence>
<evidence type="ECO:0000313" key="3">
    <source>
        <dbReference type="Proteomes" id="UP000034543"/>
    </source>
</evidence>
<protein>
    <submittedName>
        <fullName evidence="2">Uncharacterized protein</fullName>
    </submittedName>
</protein>
<gene>
    <name evidence="2" type="ORF">UV59_C0006G0077</name>
</gene>
<feature type="transmembrane region" description="Helical" evidence="1">
    <location>
        <begin position="6"/>
        <end position="30"/>
    </location>
</feature>
<comment type="caution">
    <text evidence="2">The sequence shown here is derived from an EMBL/GenBank/DDBJ whole genome shotgun (WGS) entry which is preliminary data.</text>
</comment>
<organism evidence="2 3">
    <name type="scientific">Candidatus Gottesmanbacteria bacterium GW2011_GWA1_43_11</name>
    <dbReference type="NCBI Taxonomy" id="1618436"/>
    <lineage>
        <taxon>Bacteria</taxon>
        <taxon>Candidatus Gottesmaniibacteriota</taxon>
    </lineage>
</organism>
<keyword evidence="1" id="KW-0812">Transmembrane</keyword>
<name>A0A0G1ERE3_9BACT</name>